<gene>
    <name evidence="1" type="ORF">LPT13_03925</name>
</gene>
<evidence type="ECO:0008006" key="3">
    <source>
        <dbReference type="Google" id="ProtNLM"/>
    </source>
</evidence>
<evidence type="ECO:0000313" key="1">
    <source>
        <dbReference type="EMBL" id="MCI2241500.1"/>
    </source>
</evidence>
<keyword evidence="2" id="KW-1185">Reference proteome</keyword>
<proteinExistence type="predicted"/>
<name>A0ABS9WFZ8_9ACTN</name>
<evidence type="ECO:0000313" key="2">
    <source>
        <dbReference type="Proteomes" id="UP001430755"/>
    </source>
</evidence>
<accession>A0ABS9WFZ8</accession>
<dbReference type="EMBL" id="JAJMLW010000001">
    <property type="protein sequence ID" value="MCI2241500.1"/>
    <property type="molecule type" value="Genomic_DNA"/>
</dbReference>
<dbReference type="Proteomes" id="UP001430755">
    <property type="component" value="Unassembled WGS sequence"/>
</dbReference>
<organism evidence="1 2">
    <name type="scientific">Adlercreutzia faecimuris</name>
    <dbReference type="NCBI Taxonomy" id="2897341"/>
    <lineage>
        <taxon>Bacteria</taxon>
        <taxon>Bacillati</taxon>
        <taxon>Actinomycetota</taxon>
        <taxon>Coriobacteriia</taxon>
        <taxon>Eggerthellales</taxon>
        <taxon>Eggerthellaceae</taxon>
        <taxon>Adlercreutzia</taxon>
    </lineage>
</organism>
<sequence>MMGGFYRFPAMAGIPTWTREEQVDKILAEANEVLAEQFRLDCKEDAGRRVAYGMELLDVIHAAETALRMEFGDEEVETLRGCVERKNRERGYYGE</sequence>
<dbReference type="RefSeq" id="WP_242163722.1">
    <property type="nucleotide sequence ID" value="NZ_JAJMLW010000001.1"/>
</dbReference>
<protein>
    <recommendedName>
        <fullName evidence="3">NTP pyrophosphohydrolase MazG putative catalytic core domain-containing protein</fullName>
    </recommendedName>
</protein>
<reference evidence="1" key="1">
    <citation type="submission" date="2021-11" db="EMBL/GenBank/DDBJ databases">
        <title>A Novel Adlercreutzia Species, isolated from a Allomyrina dichotoma larva feces.</title>
        <authorList>
            <person name="Suh M.K."/>
        </authorList>
    </citation>
    <scope>NUCLEOTIDE SEQUENCE</scope>
    <source>
        <strain evidence="1">JBNU-10</strain>
    </source>
</reference>
<comment type="caution">
    <text evidence="1">The sequence shown here is derived from an EMBL/GenBank/DDBJ whole genome shotgun (WGS) entry which is preliminary data.</text>
</comment>